<feature type="coiled-coil region" evidence="1">
    <location>
        <begin position="134"/>
        <end position="168"/>
    </location>
</feature>
<accession>A0A6L2J7E9</accession>
<feature type="compositionally biased region" description="Basic and acidic residues" evidence="2">
    <location>
        <begin position="263"/>
        <end position="290"/>
    </location>
</feature>
<organism evidence="3">
    <name type="scientific">Tanacetum cinerariifolium</name>
    <name type="common">Dalmatian daisy</name>
    <name type="synonym">Chrysanthemum cinerariifolium</name>
    <dbReference type="NCBI Taxonomy" id="118510"/>
    <lineage>
        <taxon>Eukaryota</taxon>
        <taxon>Viridiplantae</taxon>
        <taxon>Streptophyta</taxon>
        <taxon>Embryophyta</taxon>
        <taxon>Tracheophyta</taxon>
        <taxon>Spermatophyta</taxon>
        <taxon>Magnoliopsida</taxon>
        <taxon>eudicotyledons</taxon>
        <taxon>Gunneridae</taxon>
        <taxon>Pentapetalae</taxon>
        <taxon>asterids</taxon>
        <taxon>campanulids</taxon>
        <taxon>Asterales</taxon>
        <taxon>Asteraceae</taxon>
        <taxon>Asteroideae</taxon>
        <taxon>Anthemideae</taxon>
        <taxon>Anthemidinae</taxon>
        <taxon>Tanacetum</taxon>
    </lineage>
</organism>
<comment type="caution">
    <text evidence="3">The sequence shown here is derived from an EMBL/GenBank/DDBJ whole genome shotgun (WGS) entry which is preliminary data.</text>
</comment>
<keyword evidence="1" id="KW-0175">Coiled coil</keyword>
<gene>
    <name evidence="3" type="ORF">Tci_004809</name>
</gene>
<dbReference type="EMBL" id="BKCJ010000397">
    <property type="protein sequence ID" value="GEU32831.1"/>
    <property type="molecule type" value="Genomic_DNA"/>
</dbReference>
<proteinExistence type="predicted"/>
<evidence type="ECO:0000256" key="2">
    <source>
        <dbReference type="SAM" id="MobiDB-lite"/>
    </source>
</evidence>
<sequence>MAKYVSTADVKCILGLVTIEEKAKKKNDVKARSMLSIALPNEHLMNFNQYKDAKTLFAAIETRFANQPNGSQLVHEDVEQIHEDDLEEKNLMWKLVLLSMRDKRFFQKTGKKITINGSDTAGYDKDIKIKDSKIVVLKRKLEKISNEKDALETKIKKFENASQSLDKLIGSQVTDNSKKGLGYISYNVVPPPRTGRFSPLRIDLSHTSVLKFAEPSVQRYGVKPIEVVTQKFSVKISTHVKENNGAPFTEYGESDEEDEVESLPEKEKKTVEPSVDKVEVEIPKQNEKPARRPVKYA</sequence>
<reference evidence="3" key="1">
    <citation type="journal article" date="2019" name="Sci. Rep.">
        <title>Draft genome of Tanacetum cinerariifolium, the natural source of mosquito coil.</title>
        <authorList>
            <person name="Yamashiro T."/>
            <person name="Shiraishi A."/>
            <person name="Satake H."/>
            <person name="Nakayama K."/>
        </authorList>
    </citation>
    <scope>NUCLEOTIDE SEQUENCE</scope>
</reference>
<protein>
    <submittedName>
        <fullName evidence="3">Uncharacterized protein</fullName>
    </submittedName>
</protein>
<evidence type="ECO:0000256" key="1">
    <source>
        <dbReference type="SAM" id="Coils"/>
    </source>
</evidence>
<dbReference type="AlphaFoldDB" id="A0A6L2J7E9"/>
<name>A0A6L2J7E9_TANCI</name>
<feature type="compositionally biased region" description="Acidic residues" evidence="2">
    <location>
        <begin position="252"/>
        <end position="262"/>
    </location>
</feature>
<feature type="region of interest" description="Disordered" evidence="2">
    <location>
        <begin position="244"/>
        <end position="297"/>
    </location>
</feature>
<evidence type="ECO:0000313" key="3">
    <source>
        <dbReference type="EMBL" id="GEU32831.1"/>
    </source>
</evidence>